<dbReference type="Gene3D" id="2.40.10.10">
    <property type="entry name" value="Trypsin-like serine proteases"/>
    <property type="match status" value="1"/>
</dbReference>
<reference evidence="7" key="1">
    <citation type="submission" date="2015-02" db="EMBL/GenBank/DDBJ databases">
        <title>Genome sequencing for Strongylocentrotus purpuratus.</title>
        <authorList>
            <person name="Murali S."/>
            <person name="Liu Y."/>
            <person name="Vee V."/>
            <person name="English A."/>
            <person name="Wang M."/>
            <person name="Skinner E."/>
            <person name="Han Y."/>
            <person name="Muzny D.M."/>
            <person name="Worley K.C."/>
            <person name="Gibbs R.A."/>
        </authorList>
    </citation>
    <scope>NUCLEOTIDE SEQUENCE</scope>
</reference>
<organism evidence="6 7">
    <name type="scientific">Strongylocentrotus purpuratus</name>
    <name type="common">Purple sea urchin</name>
    <dbReference type="NCBI Taxonomy" id="7668"/>
    <lineage>
        <taxon>Eukaryota</taxon>
        <taxon>Metazoa</taxon>
        <taxon>Echinodermata</taxon>
        <taxon>Eleutherozoa</taxon>
        <taxon>Echinozoa</taxon>
        <taxon>Echinoidea</taxon>
        <taxon>Euechinoidea</taxon>
        <taxon>Echinacea</taxon>
        <taxon>Camarodonta</taxon>
        <taxon>Echinidea</taxon>
        <taxon>Strongylocentrotidae</taxon>
        <taxon>Strongylocentrotus</taxon>
    </lineage>
</organism>
<feature type="region of interest" description="Disordered" evidence="4">
    <location>
        <begin position="1"/>
        <end position="30"/>
    </location>
</feature>
<dbReference type="SMART" id="SM00082">
    <property type="entry name" value="LRRCT"/>
    <property type="match status" value="1"/>
</dbReference>
<dbReference type="Pfam" id="PF13855">
    <property type="entry name" value="LRR_8"/>
    <property type="match status" value="6"/>
</dbReference>
<evidence type="ECO:0000313" key="7">
    <source>
        <dbReference type="Proteomes" id="UP000007110"/>
    </source>
</evidence>
<keyword evidence="3" id="KW-0677">Repeat</keyword>
<dbReference type="Gene3D" id="3.80.10.10">
    <property type="entry name" value="Ribonuclease Inhibitor"/>
    <property type="match status" value="4"/>
</dbReference>
<dbReference type="PROSITE" id="PS51450">
    <property type="entry name" value="LRR"/>
    <property type="match status" value="6"/>
</dbReference>
<dbReference type="PRINTS" id="PR00019">
    <property type="entry name" value="LEURICHRPT"/>
</dbReference>
<dbReference type="PANTHER" id="PTHR45617:SF181">
    <property type="entry name" value="LP04042P"/>
    <property type="match status" value="1"/>
</dbReference>
<dbReference type="KEGG" id="spu:100892941"/>
<dbReference type="OMA" id="ASGWWID"/>
<dbReference type="SMART" id="SM00369">
    <property type="entry name" value="LRR_TYP"/>
    <property type="match status" value="19"/>
</dbReference>
<dbReference type="InterPro" id="IPR032675">
    <property type="entry name" value="LRR_dom_sf"/>
</dbReference>
<dbReference type="PANTHER" id="PTHR45617">
    <property type="entry name" value="LEUCINE RICH REPEAT FAMILY PROTEIN"/>
    <property type="match status" value="1"/>
</dbReference>
<evidence type="ECO:0000256" key="3">
    <source>
        <dbReference type="ARBA" id="ARBA00022737"/>
    </source>
</evidence>
<feature type="domain" description="LRRCT" evidence="5">
    <location>
        <begin position="579"/>
        <end position="632"/>
    </location>
</feature>
<dbReference type="InterPro" id="IPR001611">
    <property type="entry name" value="Leu-rich_rpt"/>
</dbReference>
<evidence type="ECO:0000259" key="5">
    <source>
        <dbReference type="SMART" id="SM00082"/>
    </source>
</evidence>
<name>A0A7M7P2R9_STRPU</name>
<dbReference type="RefSeq" id="XP_030845376.1">
    <property type="nucleotide sequence ID" value="XM_030989516.1"/>
</dbReference>
<dbReference type="SUPFAM" id="SSF50494">
    <property type="entry name" value="Trypsin-like serine proteases"/>
    <property type="match status" value="1"/>
</dbReference>
<dbReference type="Pfam" id="PF00560">
    <property type="entry name" value="LRR_1"/>
    <property type="match status" value="1"/>
</dbReference>
<dbReference type="InterPro" id="IPR003591">
    <property type="entry name" value="Leu-rich_rpt_typical-subtyp"/>
</dbReference>
<dbReference type="InterPro" id="IPR000483">
    <property type="entry name" value="Cys-rich_flank_reg_C"/>
</dbReference>
<keyword evidence="1" id="KW-0433">Leucine-rich repeat</keyword>
<evidence type="ECO:0000256" key="1">
    <source>
        <dbReference type="ARBA" id="ARBA00022614"/>
    </source>
</evidence>
<evidence type="ECO:0000313" key="6">
    <source>
        <dbReference type="EnsemblMetazoa" id="XP_030845376"/>
    </source>
</evidence>
<dbReference type="GeneID" id="100892941"/>
<dbReference type="SUPFAM" id="SSF52058">
    <property type="entry name" value="L domain-like"/>
    <property type="match status" value="2"/>
</dbReference>
<proteinExistence type="predicted"/>
<keyword evidence="7" id="KW-1185">Reference proteome</keyword>
<protein>
    <recommendedName>
        <fullName evidence="5">LRRCT domain-containing protein</fullName>
    </recommendedName>
</protein>
<dbReference type="InterPro" id="IPR043504">
    <property type="entry name" value="Peptidase_S1_PA_chymotrypsin"/>
</dbReference>
<reference evidence="6" key="2">
    <citation type="submission" date="2021-01" db="UniProtKB">
        <authorList>
            <consortium name="EnsemblMetazoa"/>
        </authorList>
    </citation>
    <scope>IDENTIFICATION</scope>
</reference>
<dbReference type="InterPro" id="IPR009003">
    <property type="entry name" value="Peptidase_S1_PA"/>
</dbReference>
<dbReference type="SMART" id="SM00365">
    <property type="entry name" value="LRR_SD22"/>
    <property type="match status" value="6"/>
</dbReference>
<accession>A0A7M7P2R9</accession>
<feature type="compositionally biased region" description="Basic residues" evidence="4">
    <location>
        <begin position="7"/>
        <end position="24"/>
    </location>
</feature>
<keyword evidence="2" id="KW-0732">Signal</keyword>
<evidence type="ECO:0000256" key="4">
    <source>
        <dbReference type="SAM" id="MobiDB-lite"/>
    </source>
</evidence>
<dbReference type="AlphaFoldDB" id="A0A7M7P2R9"/>
<sequence length="926" mass="104766">MLIGSQKPKRRRQKDVRLGHRPRSLRGSLSMRRPRTYIIPDPTPVRRRNIRSVPQGALSGLREIIQIDLHGNKIMELSPTTFQGLSNLVVLNLNENRIKSLHTDLLHDAHALRTFLVSGNFLRSLPESIFRNNRQIERLDLSDNILWSIAEDCFQPLDALKFLNLSYNRVNEKNQMIFTGLSQLTELYLQRNKFTRIDPTLFLSNTQLKKIDLSFNRIKTIAPNAFQNQRLLEFLDLSGNSLTSLNSLAFQGANALRTLDLSSNSVNEIMDDVFTNLANLTKLNLKGNMLPNITADTFGDIPSLSYLTLTDNNISRISSNSLAGLVGLEFLDLSGNSLRHLQAGALQGLAALMELNLADNKLYIVEPEALKTTQFSFMSQLTWLNLQGNQLIELQRGVFRGAPSLRVLTLSRNKILRIVPDAFSGFNRLHRLMMSDNNLRRLPDGIFRLLRTLEMLDLRNNSLTEISDKAFQGLTALSNLNLAENKLTNDKMKWLKNIRPVQTLNLNNNQFSQMSSGDFEVAGNLRYLYLSNNNLTKVSVRNDSRLYLYNLTLSNNRLTELMDFSPHILPGRVLDLAGNPWNCNCRFVRFFTDMTRRNGIRLDKEYQTRCKTPRPLDGVKIMDLIRSDVPCRGDDLVDVPAIADATSPSPTSVHAPSIPNYMALDRLRWSWVVLIWDSATDTPICNGALVSPSFVLTSYQCLARITKIESYLHLVSRCSRPLDGDCPDKVWTAPSNLEIKVSAGQGTLPKFNVVAETYRVLRIHRVLPDATPDGPAPVLLQISPSVDLQGPASVIDILEETPTFGNLDGKRVLASGWWIDRSKAPDVVGRQKRRHYRLTSLQCGSPNEVHQPYLCGHLEQDLEDYKGWDSLGAPVTIRERNQWKIVGILVKNEDGVGFIKDVRQDRDKINQIIAERSPLEHVTHPY</sequence>
<dbReference type="Proteomes" id="UP000007110">
    <property type="component" value="Unassembled WGS sequence"/>
</dbReference>
<dbReference type="SMART" id="SM00364">
    <property type="entry name" value="LRR_BAC"/>
    <property type="match status" value="9"/>
</dbReference>
<dbReference type="EnsemblMetazoa" id="XM_030989516">
    <property type="protein sequence ID" value="XP_030845376"/>
    <property type="gene ID" value="LOC100892941"/>
</dbReference>
<evidence type="ECO:0000256" key="2">
    <source>
        <dbReference type="ARBA" id="ARBA00022729"/>
    </source>
</evidence>
<dbReference type="InParanoid" id="A0A7M7P2R9"/>
<dbReference type="OrthoDB" id="676979at2759"/>
<dbReference type="FunFam" id="3.80.10.10:FF:001164">
    <property type="entry name" value="GH01279p"/>
    <property type="match status" value="2"/>
</dbReference>